<evidence type="ECO:0000259" key="13">
    <source>
        <dbReference type="PROSITE" id="PS50146"/>
    </source>
</evidence>
<evidence type="ECO:0000313" key="14">
    <source>
        <dbReference type="EMBL" id="MBP1969394.1"/>
    </source>
</evidence>
<name>A0ABS4IEL9_9BACI</name>
<dbReference type="InterPro" id="IPR050187">
    <property type="entry name" value="Lipid_Phosphate_FormReg"/>
</dbReference>
<dbReference type="GO" id="GO:0016301">
    <property type="term" value="F:kinase activity"/>
    <property type="evidence" value="ECO:0007669"/>
    <property type="project" value="UniProtKB-KW"/>
</dbReference>
<dbReference type="InterPro" id="IPR016064">
    <property type="entry name" value="NAD/diacylglycerol_kinase_sf"/>
</dbReference>
<proteinExistence type="inferred from homology"/>
<keyword evidence="10" id="KW-0443">Lipid metabolism</keyword>
<dbReference type="Gene3D" id="2.60.200.40">
    <property type="match status" value="1"/>
</dbReference>
<dbReference type="InterPro" id="IPR001206">
    <property type="entry name" value="Diacylglycerol_kinase_cat_dom"/>
</dbReference>
<dbReference type="InterPro" id="IPR005218">
    <property type="entry name" value="Diacylglycerol/lipid_kinase"/>
</dbReference>
<dbReference type="Proteomes" id="UP001519345">
    <property type="component" value="Unassembled WGS sequence"/>
</dbReference>
<dbReference type="Pfam" id="PF00781">
    <property type="entry name" value="DAGK_cat"/>
    <property type="match status" value="1"/>
</dbReference>
<reference evidence="14 15" key="1">
    <citation type="submission" date="2021-03" db="EMBL/GenBank/DDBJ databases">
        <title>Genomic Encyclopedia of Type Strains, Phase IV (KMG-IV): sequencing the most valuable type-strain genomes for metagenomic binning, comparative biology and taxonomic classification.</title>
        <authorList>
            <person name="Goeker M."/>
        </authorList>
    </citation>
    <scope>NUCLEOTIDE SEQUENCE [LARGE SCALE GENOMIC DNA]</scope>
    <source>
        <strain evidence="14 15">DSM 25609</strain>
    </source>
</reference>
<evidence type="ECO:0000256" key="2">
    <source>
        <dbReference type="ARBA" id="ARBA00005983"/>
    </source>
</evidence>
<comment type="caution">
    <text evidence="14">The sequence shown here is derived from an EMBL/GenBank/DDBJ whole genome shotgun (WGS) entry which is preliminary data.</text>
</comment>
<dbReference type="SMART" id="SM00046">
    <property type="entry name" value="DAGKc"/>
    <property type="match status" value="1"/>
</dbReference>
<dbReference type="PANTHER" id="PTHR12358">
    <property type="entry name" value="SPHINGOSINE KINASE"/>
    <property type="match status" value="1"/>
</dbReference>
<comment type="similarity">
    <text evidence="2">Belongs to the diacylglycerol/lipid kinase family.</text>
</comment>
<evidence type="ECO:0000256" key="8">
    <source>
        <dbReference type="ARBA" id="ARBA00022840"/>
    </source>
</evidence>
<keyword evidence="5" id="KW-0479">Metal-binding</keyword>
<keyword evidence="8" id="KW-0067">ATP-binding</keyword>
<feature type="domain" description="DAGKc" evidence="13">
    <location>
        <begin position="1"/>
        <end position="130"/>
    </location>
</feature>
<dbReference type="Pfam" id="PF19279">
    <property type="entry name" value="YegS_C"/>
    <property type="match status" value="1"/>
</dbReference>
<dbReference type="EMBL" id="JAGGKX010000006">
    <property type="protein sequence ID" value="MBP1969394.1"/>
    <property type="molecule type" value="Genomic_DNA"/>
</dbReference>
<dbReference type="NCBIfam" id="TIGR00147">
    <property type="entry name" value="YegS/Rv2252/BmrU family lipid kinase"/>
    <property type="match status" value="1"/>
</dbReference>
<dbReference type="InterPro" id="IPR045540">
    <property type="entry name" value="YegS/DAGK_C"/>
</dbReference>
<evidence type="ECO:0000256" key="10">
    <source>
        <dbReference type="ARBA" id="ARBA00023098"/>
    </source>
</evidence>
<keyword evidence="6" id="KW-0547">Nucleotide-binding</keyword>
<dbReference type="InterPro" id="IPR017438">
    <property type="entry name" value="ATP-NAD_kinase_N"/>
</dbReference>
<dbReference type="PANTHER" id="PTHR12358:SF106">
    <property type="entry name" value="LIPID KINASE YEGS"/>
    <property type="match status" value="1"/>
</dbReference>
<keyword evidence="11" id="KW-0594">Phospholipid biosynthesis</keyword>
<keyword evidence="9" id="KW-0460">Magnesium</keyword>
<evidence type="ECO:0000256" key="11">
    <source>
        <dbReference type="ARBA" id="ARBA00023209"/>
    </source>
</evidence>
<comment type="cofactor">
    <cofactor evidence="1">
        <name>Mg(2+)</name>
        <dbReference type="ChEBI" id="CHEBI:18420"/>
    </cofactor>
</comment>
<evidence type="ECO:0000256" key="6">
    <source>
        <dbReference type="ARBA" id="ARBA00022741"/>
    </source>
</evidence>
<evidence type="ECO:0000256" key="3">
    <source>
        <dbReference type="ARBA" id="ARBA00022516"/>
    </source>
</evidence>
<protein>
    <submittedName>
        <fullName evidence="14">YegS/Rv2252/BmrU family lipid kinase</fullName>
    </submittedName>
</protein>
<keyword evidence="3" id="KW-0444">Lipid biosynthesis</keyword>
<dbReference type="RefSeq" id="WP_319961196.1">
    <property type="nucleotide sequence ID" value="NZ_CP110224.1"/>
</dbReference>
<keyword evidence="12" id="KW-1208">Phospholipid metabolism</keyword>
<keyword evidence="4" id="KW-0808">Transferase</keyword>
<sequence length="297" mass="32881">MALYCVIVNEAAGNGRALKIWQHTKNTLQQKGIHYRVRFTKYSNHATEFAHDIVQRQEAKAVVAIGGDGTIHEVINGLIGSSIPLGIIPAGSGNDFCRGMRIPLNYDQAIKRILKDEQKVVDVGHINDKYFATIAGIGFDGQVAQESNKTKNKKIMNAIRMGSIPYIINVLKVLLYYKPTSVDLHIDSQKTSHQKVWLIAIANSPFYAGGMMICPDAKNNDQLFDICIIKGISRWKLLKIFPSVFKGKHINHPSVTTLKGEKLEVLSNASMIAHGDGEIIGETPFNVKIAKSNLYVL</sequence>
<evidence type="ECO:0000256" key="7">
    <source>
        <dbReference type="ARBA" id="ARBA00022777"/>
    </source>
</evidence>
<keyword evidence="7 14" id="KW-0418">Kinase</keyword>
<dbReference type="SUPFAM" id="SSF111331">
    <property type="entry name" value="NAD kinase/diacylglycerol kinase-like"/>
    <property type="match status" value="1"/>
</dbReference>
<evidence type="ECO:0000256" key="5">
    <source>
        <dbReference type="ARBA" id="ARBA00022723"/>
    </source>
</evidence>
<accession>A0ABS4IEL9</accession>
<evidence type="ECO:0000313" key="15">
    <source>
        <dbReference type="Proteomes" id="UP001519345"/>
    </source>
</evidence>
<evidence type="ECO:0000256" key="9">
    <source>
        <dbReference type="ARBA" id="ARBA00022842"/>
    </source>
</evidence>
<evidence type="ECO:0000256" key="4">
    <source>
        <dbReference type="ARBA" id="ARBA00022679"/>
    </source>
</evidence>
<dbReference type="Gene3D" id="3.40.50.10330">
    <property type="entry name" value="Probable inorganic polyphosphate/atp-NAD kinase, domain 1"/>
    <property type="match status" value="1"/>
</dbReference>
<gene>
    <name evidence="14" type="ORF">J2Z83_001498</name>
</gene>
<keyword evidence="15" id="KW-1185">Reference proteome</keyword>
<organism evidence="14 15">
    <name type="scientific">Virgibacillus natechei</name>
    <dbReference type="NCBI Taxonomy" id="1216297"/>
    <lineage>
        <taxon>Bacteria</taxon>
        <taxon>Bacillati</taxon>
        <taxon>Bacillota</taxon>
        <taxon>Bacilli</taxon>
        <taxon>Bacillales</taxon>
        <taxon>Bacillaceae</taxon>
        <taxon>Virgibacillus</taxon>
    </lineage>
</organism>
<evidence type="ECO:0000256" key="1">
    <source>
        <dbReference type="ARBA" id="ARBA00001946"/>
    </source>
</evidence>
<evidence type="ECO:0000256" key="12">
    <source>
        <dbReference type="ARBA" id="ARBA00023264"/>
    </source>
</evidence>
<dbReference type="PROSITE" id="PS50146">
    <property type="entry name" value="DAGK"/>
    <property type="match status" value="1"/>
</dbReference>